<dbReference type="Gene3D" id="3.30.930.30">
    <property type="match status" value="1"/>
</dbReference>
<sequence length="406" mass="48186">MGKAVHHIRKAKDIAAGLGDHIDRKKGKEHTYKEVVYPEKSHLNRNYQLNKYCEMSLSQAINLRIKEGHNGKRAIRDNAVRYLETIVSSDELTMNQIFDSGRGEDWVQANIQFFEEEYGKENIVRAVLHMDETTPHIHVVIVPLTKDGRLNAKELVGNRVALQQRHTRYSEAVKQFGIERGVQNSGATHKEIHQYRTELKQAKKEVYQQDKIEVNQTFLGINRLDKDKTIEELNEALNRQKALNRDQQREFKNLEVQLQRLRNERKLIEEKYNKKGAIEQEKSRELTKELRYQKEDYEDIISNILFNTFFFNQKQLERLNDFKEILAEEFLELAKTIPYTKENFEQEFTQSMGILLPSTTDLSILDRIENFEEYKQKLFHQMETIFNENQQEEQVKKAIPKRFRKR</sequence>
<dbReference type="CDD" id="cd17242">
    <property type="entry name" value="MobM_relaxase"/>
    <property type="match status" value="1"/>
</dbReference>
<dbReference type="Pfam" id="PF01076">
    <property type="entry name" value="Mob_Pre"/>
    <property type="match status" value="1"/>
</dbReference>
<dbReference type="RefSeq" id="WP_286487216.1">
    <property type="nucleotide sequence ID" value="NZ_JACALR010000010.1"/>
</dbReference>
<gene>
    <name evidence="2" type="ORF">HX095_16715</name>
</gene>
<dbReference type="EMBL" id="JACALR010000010">
    <property type="protein sequence ID" value="MDM1552845.1"/>
    <property type="molecule type" value="Genomic_DNA"/>
</dbReference>
<reference evidence="2" key="2">
    <citation type="journal article" date="2022" name="Sci. Total Environ.">
        <title>Prevalence, transmission, and molecular epidemiology of tet(X)-positive bacteria among humans, animals, and environmental niches in China: An epidemiological, and genomic-based study.</title>
        <authorList>
            <person name="Dong N."/>
            <person name="Zeng Y."/>
            <person name="Cai C."/>
            <person name="Sun C."/>
            <person name="Lu J."/>
            <person name="Liu C."/>
            <person name="Zhou H."/>
            <person name="Sun Q."/>
            <person name="Shu L."/>
            <person name="Wang H."/>
            <person name="Wang Y."/>
            <person name="Wang S."/>
            <person name="Wu C."/>
            <person name="Chan E.W."/>
            <person name="Chen G."/>
            <person name="Shen Z."/>
            <person name="Chen S."/>
            <person name="Zhang R."/>
        </authorList>
    </citation>
    <scope>NUCLEOTIDE SEQUENCE</scope>
    <source>
        <strain evidence="2">210</strain>
    </source>
</reference>
<accession>A0AAW7DMQ0</accession>
<name>A0AAW7DMQ0_9FLAO</name>
<organism evidence="2 3">
    <name type="scientific">Empedobacter falsenii</name>
    <dbReference type="NCBI Taxonomy" id="343874"/>
    <lineage>
        <taxon>Bacteria</taxon>
        <taxon>Pseudomonadati</taxon>
        <taxon>Bacteroidota</taxon>
        <taxon>Flavobacteriia</taxon>
        <taxon>Flavobacteriales</taxon>
        <taxon>Weeksellaceae</taxon>
        <taxon>Empedobacter</taxon>
    </lineage>
</organism>
<reference evidence="2" key="1">
    <citation type="submission" date="2020-06" db="EMBL/GenBank/DDBJ databases">
        <authorList>
            <person name="Dong N."/>
        </authorList>
    </citation>
    <scope>NUCLEOTIDE SEQUENCE</scope>
    <source>
        <strain evidence="2">210</strain>
    </source>
</reference>
<dbReference type="NCBIfam" id="NF041497">
    <property type="entry name" value="MobV"/>
    <property type="match status" value="1"/>
</dbReference>
<evidence type="ECO:0000256" key="1">
    <source>
        <dbReference type="SAM" id="Coils"/>
    </source>
</evidence>
<dbReference type="AlphaFoldDB" id="A0AAW7DMQ0"/>
<dbReference type="GO" id="GO:0006310">
    <property type="term" value="P:DNA recombination"/>
    <property type="evidence" value="ECO:0007669"/>
    <property type="project" value="InterPro"/>
</dbReference>
<comment type="caution">
    <text evidence="2">The sequence shown here is derived from an EMBL/GenBank/DDBJ whole genome shotgun (WGS) entry which is preliminary data.</text>
</comment>
<protein>
    <submittedName>
        <fullName evidence="2">Plasmid recombination protein</fullName>
    </submittedName>
</protein>
<dbReference type="InterPro" id="IPR001668">
    <property type="entry name" value="Mob_Pre"/>
</dbReference>
<proteinExistence type="predicted"/>
<feature type="coiled-coil region" evidence="1">
    <location>
        <begin position="226"/>
        <end position="271"/>
    </location>
</feature>
<dbReference type="Proteomes" id="UP001173578">
    <property type="component" value="Unassembled WGS sequence"/>
</dbReference>
<dbReference type="GO" id="GO:0003677">
    <property type="term" value="F:DNA binding"/>
    <property type="evidence" value="ECO:0007669"/>
    <property type="project" value="InterPro"/>
</dbReference>
<keyword evidence="1" id="KW-0175">Coiled coil</keyword>
<evidence type="ECO:0000313" key="2">
    <source>
        <dbReference type="EMBL" id="MDM1552845.1"/>
    </source>
</evidence>
<evidence type="ECO:0000313" key="3">
    <source>
        <dbReference type="Proteomes" id="UP001173578"/>
    </source>
</evidence>